<name>A0A2N7X449_9BURK</name>
<dbReference type="OrthoDB" id="9103572at2"/>
<evidence type="ECO:0000313" key="2">
    <source>
        <dbReference type="Proteomes" id="UP000235777"/>
    </source>
</evidence>
<evidence type="ECO:0000313" key="1">
    <source>
        <dbReference type="EMBL" id="PMS36526.1"/>
    </source>
</evidence>
<organism evidence="1 2">
    <name type="scientific">Trinickia symbiotica</name>
    <dbReference type="NCBI Taxonomy" id="863227"/>
    <lineage>
        <taxon>Bacteria</taxon>
        <taxon>Pseudomonadati</taxon>
        <taxon>Pseudomonadota</taxon>
        <taxon>Betaproteobacteria</taxon>
        <taxon>Burkholderiales</taxon>
        <taxon>Burkholderiaceae</taxon>
        <taxon>Trinickia</taxon>
    </lineage>
</organism>
<proteinExistence type="predicted"/>
<accession>A0A2N7X449</accession>
<gene>
    <name evidence="1" type="ORF">C0Z20_12265</name>
</gene>
<dbReference type="Proteomes" id="UP000235777">
    <property type="component" value="Unassembled WGS sequence"/>
</dbReference>
<dbReference type="AlphaFoldDB" id="A0A2N7X449"/>
<keyword evidence="2" id="KW-1185">Reference proteome</keyword>
<reference evidence="1 2" key="1">
    <citation type="submission" date="2018-01" db="EMBL/GenBank/DDBJ databases">
        <title>Whole genome analyses suggest that Burkholderia sensu lato contains two further novel genera in the rhizoxinica-symbiotica group Mycetohabitans gen. nov., and Trinickia gen. nov.: implications for the evolution of diazotrophy and nodulation in the Burkholderiaceae.</title>
        <authorList>
            <person name="Estrada-de los Santos P."/>
            <person name="Palmer M."/>
            <person name="Chavez-Ramirez B."/>
            <person name="Beukes C."/>
            <person name="Steenkamp E.T."/>
            <person name="Hirsch A.M."/>
            <person name="Manyaka P."/>
            <person name="Maluk M."/>
            <person name="Lafos M."/>
            <person name="Crook M."/>
            <person name="Gross E."/>
            <person name="Simon M.F."/>
            <person name="Bueno dos Reis Junior F."/>
            <person name="Poole P.S."/>
            <person name="Venter S.N."/>
            <person name="James E.K."/>
        </authorList>
    </citation>
    <scope>NUCLEOTIDE SEQUENCE [LARGE SCALE GENOMIC DNA]</scope>
    <source>
        <strain evidence="1 2">JPY 581</strain>
    </source>
</reference>
<sequence>MFTPEFVSNELGEFVLVANHSLESTEAARLSVEYNRARILHGRSHLPSESWKCRLVYDVRGQTVSELTIDLVRAQLCDVATVEFKR</sequence>
<dbReference type="STRING" id="863227.GCA_000373005_05227"/>
<dbReference type="EMBL" id="PNYC01000007">
    <property type="protein sequence ID" value="PMS36526.1"/>
    <property type="molecule type" value="Genomic_DNA"/>
</dbReference>
<protein>
    <submittedName>
        <fullName evidence="1">Uncharacterized protein</fullName>
    </submittedName>
</protein>
<comment type="caution">
    <text evidence="1">The sequence shown here is derived from an EMBL/GenBank/DDBJ whole genome shotgun (WGS) entry which is preliminary data.</text>
</comment>